<dbReference type="EMBL" id="JAAFGW010000089">
    <property type="protein sequence ID" value="NDP48185.1"/>
    <property type="molecule type" value="Genomic_DNA"/>
</dbReference>
<sequence>MKSVMNFLGRGTMCIALMAASAVPALAQQRGGMLNMIVNPEPPTLMLGLNQLSGVQMIGGKIYQGLLTYDSNLNPQPGLAKSWVISQDGLTYTFKLQDGVKWHDGKPFTSADVVFTTSKFLPEVHSRARSNFSHVASVAAPDASTVVFKLKEPFAPFLGSFEVSSAPMIPQHVYEGTDFKTNPANQTPIGTGPFKLKEWKKGSYIHLTRNDSYWKPGLPYLDGIYFQVIPDSASRAVALESGKVDVSSFSDIELFDVNRFKSLPDFEVTNKGYEFLSPLAWIEFNNRTKPMDDKRFRQAVMYAVDRAFIRDKIWFGYARVATGPVSSATRFYSADVKPYPLDLKKAEALLDEMGLVKGKDGVRATIKLMGLPYGETWNRLSEYLRQSLGKVGLRVVIESTDAAGWTQRLANWDFEMLVSYLTQYGDPALGVSRTYVSSNIKKGIPYTNTSGYSNERVDELFAKAASAVKDEDRMRYYADVQKILVEDVPLGWLIEIKFPTIYNKRVRNLVTTAIGVNESFDSVYLSK</sequence>
<evidence type="ECO:0000259" key="4">
    <source>
        <dbReference type="Pfam" id="PF00496"/>
    </source>
</evidence>
<proteinExistence type="inferred from homology"/>
<evidence type="ECO:0000313" key="5">
    <source>
        <dbReference type="EMBL" id="NDP48185.1"/>
    </source>
</evidence>
<dbReference type="InterPro" id="IPR000914">
    <property type="entry name" value="SBP_5_dom"/>
</dbReference>
<dbReference type="InterPro" id="IPR030678">
    <property type="entry name" value="Peptide/Ni-bd"/>
</dbReference>
<dbReference type="GO" id="GO:0015833">
    <property type="term" value="P:peptide transport"/>
    <property type="evidence" value="ECO:0007669"/>
    <property type="project" value="TreeGrafter"/>
</dbReference>
<dbReference type="Gene3D" id="3.90.76.10">
    <property type="entry name" value="Dipeptide-binding Protein, Domain 1"/>
    <property type="match status" value="1"/>
</dbReference>
<evidence type="ECO:0000256" key="3">
    <source>
        <dbReference type="SAM" id="SignalP"/>
    </source>
</evidence>
<dbReference type="PIRSF" id="PIRSF002741">
    <property type="entry name" value="MppA"/>
    <property type="match status" value="1"/>
</dbReference>
<accession>A0A7C9NTZ2</accession>
<comment type="caution">
    <text evidence="5">The sequence shown here is derived from an EMBL/GenBank/DDBJ whole genome shotgun (WGS) entry which is preliminary data.</text>
</comment>
<dbReference type="PANTHER" id="PTHR30290:SF38">
    <property type="entry name" value="D,D-DIPEPTIDE-BINDING PERIPLASMIC PROTEIN DDPA-RELATED"/>
    <property type="match status" value="1"/>
</dbReference>
<evidence type="ECO:0000313" key="6">
    <source>
        <dbReference type="Proteomes" id="UP000483432"/>
    </source>
</evidence>
<comment type="similarity">
    <text evidence="1">Belongs to the bacterial solute-binding protein 5 family.</text>
</comment>
<reference evidence="5 6" key="1">
    <citation type="submission" date="2019-09" db="EMBL/GenBank/DDBJ databases">
        <title>H2 Metabolism Revealed by Metagenomic Analysis in Subglacial Sediment of East Antarctica.</title>
        <authorList>
            <person name="Yang Z."/>
            <person name="Zhang Y."/>
            <person name="Lv Y."/>
            <person name="Yan W."/>
            <person name="Xiao X."/>
            <person name="Sun B."/>
            <person name="Ma H."/>
        </authorList>
    </citation>
    <scope>NUCLEOTIDE SEQUENCE [LARGE SCALE GENOMIC DNA]</scope>
    <source>
        <strain evidence="5">Bin2_2</strain>
    </source>
</reference>
<dbReference type="Pfam" id="PF00496">
    <property type="entry name" value="SBP_bac_5"/>
    <property type="match status" value="1"/>
</dbReference>
<keyword evidence="2 3" id="KW-0732">Signal</keyword>
<dbReference type="GO" id="GO:0043190">
    <property type="term" value="C:ATP-binding cassette (ABC) transporter complex"/>
    <property type="evidence" value="ECO:0007669"/>
    <property type="project" value="InterPro"/>
</dbReference>
<feature type="domain" description="Solute-binding protein family 5" evidence="4">
    <location>
        <begin position="75"/>
        <end position="439"/>
    </location>
</feature>
<dbReference type="GO" id="GO:1904680">
    <property type="term" value="F:peptide transmembrane transporter activity"/>
    <property type="evidence" value="ECO:0007669"/>
    <property type="project" value="TreeGrafter"/>
</dbReference>
<dbReference type="AlphaFoldDB" id="A0A7C9NTZ2"/>
<organism evidence="5 6">
    <name type="scientific">Sulfuriferula multivorans</name>
    <dbReference type="NCBI Taxonomy" id="1559896"/>
    <lineage>
        <taxon>Bacteria</taxon>
        <taxon>Pseudomonadati</taxon>
        <taxon>Pseudomonadota</taxon>
        <taxon>Betaproteobacteria</taxon>
        <taxon>Nitrosomonadales</taxon>
        <taxon>Sulfuricellaceae</taxon>
        <taxon>Sulfuriferula</taxon>
    </lineage>
</organism>
<protein>
    <submittedName>
        <fullName evidence="5">ABC transporter substrate-binding protein</fullName>
    </submittedName>
</protein>
<gene>
    <name evidence="5" type="ORF">GZ085_07305</name>
</gene>
<dbReference type="SUPFAM" id="SSF53850">
    <property type="entry name" value="Periplasmic binding protein-like II"/>
    <property type="match status" value="1"/>
</dbReference>
<evidence type="ECO:0000256" key="2">
    <source>
        <dbReference type="ARBA" id="ARBA00022729"/>
    </source>
</evidence>
<dbReference type="Proteomes" id="UP000483432">
    <property type="component" value="Unassembled WGS sequence"/>
</dbReference>
<dbReference type="PANTHER" id="PTHR30290">
    <property type="entry name" value="PERIPLASMIC BINDING COMPONENT OF ABC TRANSPORTER"/>
    <property type="match status" value="1"/>
</dbReference>
<dbReference type="CDD" id="cd08517">
    <property type="entry name" value="PBP2_NikA_DppA_OppA_like_13"/>
    <property type="match status" value="1"/>
</dbReference>
<dbReference type="Gene3D" id="3.40.190.10">
    <property type="entry name" value="Periplasmic binding protein-like II"/>
    <property type="match status" value="1"/>
</dbReference>
<feature type="chain" id="PRO_5029019578" evidence="3">
    <location>
        <begin position="28"/>
        <end position="527"/>
    </location>
</feature>
<dbReference type="InterPro" id="IPR039424">
    <property type="entry name" value="SBP_5"/>
</dbReference>
<name>A0A7C9NTZ2_9PROT</name>
<evidence type="ECO:0000256" key="1">
    <source>
        <dbReference type="ARBA" id="ARBA00005695"/>
    </source>
</evidence>
<dbReference type="GO" id="GO:0030288">
    <property type="term" value="C:outer membrane-bounded periplasmic space"/>
    <property type="evidence" value="ECO:0007669"/>
    <property type="project" value="UniProtKB-ARBA"/>
</dbReference>
<dbReference type="Gene3D" id="3.10.105.10">
    <property type="entry name" value="Dipeptide-binding Protein, Domain 3"/>
    <property type="match status" value="1"/>
</dbReference>
<feature type="signal peptide" evidence="3">
    <location>
        <begin position="1"/>
        <end position="27"/>
    </location>
</feature>